<feature type="compositionally biased region" description="Polar residues" evidence="1">
    <location>
        <begin position="103"/>
        <end position="121"/>
    </location>
</feature>
<feature type="region of interest" description="Disordered" evidence="1">
    <location>
        <begin position="62"/>
        <end position="154"/>
    </location>
</feature>
<dbReference type="EMBL" id="SIHI01000001">
    <property type="protein sequence ID" value="TWT57437.1"/>
    <property type="molecule type" value="Genomic_DNA"/>
</dbReference>
<protein>
    <submittedName>
        <fullName evidence="3">Uncharacterized protein</fullName>
    </submittedName>
</protein>
<proteinExistence type="predicted"/>
<evidence type="ECO:0000256" key="2">
    <source>
        <dbReference type="SAM" id="Phobius"/>
    </source>
</evidence>
<comment type="caution">
    <text evidence="3">The sequence shown here is derived from an EMBL/GenBank/DDBJ whole genome shotgun (WGS) entry which is preliminary data.</text>
</comment>
<evidence type="ECO:0000313" key="3">
    <source>
        <dbReference type="EMBL" id="TWT57437.1"/>
    </source>
</evidence>
<keyword evidence="2" id="KW-1133">Transmembrane helix</keyword>
<evidence type="ECO:0000313" key="4">
    <source>
        <dbReference type="Proteomes" id="UP000317243"/>
    </source>
</evidence>
<organism evidence="3 4">
    <name type="scientific">Thalassoglobus neptunius</name>
    <dbReference type="NCBI Taxonomy" id="1938619"/>
    <lineage>
        <taxon>Bacteria</taxon>
        <taxon>Pseudomonadati</taxon>
        <taxon>Planctomycetota</taxon>
        <taxon>Planctomycetia</taxon>
        <taxon>Planctomycetales</taxon>
        <taxon>Planctomycetaceae</taxon>
        <taxon>Thalassoglobus</taxon>
    </lineage>
</organism>
<keyword evidence="2" id="KW-0472">Membrane</keyword>
<dbReference type="Proteomes" id="UP000317243">
    <property type="component" value="Unassembled WGS sequence"/>
</dbReference>
<evidence type="ECO:0000256" key="1">
    <source>
        <dbReference type="SAM" id="MobiDB-lite"/>
    </source>
</evidence>
<keyword evidence="2" id="KW-0812">Transmembrane</keyword>
<name>A0A5C5X2Z4_9PLAN</name>
<dbReference type="RefSeq" id="WP_231740618.1">
    <property type="nucleotide sequence ID" value="NZ_SIHI01000001.1"/>
</dbReference>
<dbReference type="AlphaFoldDB" id="A0A5C5X2Z4"/>
<accession>A0A5C5X2Z4</accession>
<gene>
    <name evidence="3" type="ORF">KOR42_07980</name>
</gene>
<reference evidence="3 4" key="1">
    <citation type="submission" date="2019-02" db="EMBL/GenBank/DDBJ databases">
        <title>Deep-cultivation of Planctomycetes and their phenomic and genomic characterization uncovers novel biology.</title>
        <authorList>
            <person name="Wiegand S."/>
            <person name="Jogler M."/>
            <person name="Boedeker C."/>
            <person name="Pinto D."/>
            <person name="Vollmers J."/>
            <person name="Rivas-Marin E."/>
            <person name="Kohn T."/>
            <person name="Peeters S.H."/>
            <person name="Heuer A."/>
            <person name="Rast P."/>
            <person name="Oberbeckmann S."/>
            <person name="Bunk B."/>
            <person name="Jeske O."/>
            <person name="Meyerdierks A."/>
            <person name="Storesund J.E."/>
            <person name="Kallscheuer N."/>
            <person name="Luecker S."/>
            <person name="Lage O.M."/>
            <person name="Pohl T."/>
            <person name="Merkel B.J."/>
            <person name="Hornburger P."/>
            <person name="Mueller R.-W."/>
            <person name="Bruemmer F."/>
            <person name="Labrenz M."/>
            <person name="Spormann A.M."/>
            <person name="Op Den Camp H."/>
            <person name="Overmann J."/>
            <person name="Amann R."/>
            <person name="Jetten M.S.M."/>
            <person name="Mascher T."/>
            <person name="Medema M.H."/>
            <person name="Devos D.P."/>
            <person name="Kaster A.-K."/>
            <person name="Ovreas L."/>
            <person name="Rohde M."/>
            <person name="Galperin M.Y."/>
            <person name="Jogler C."/>
        </authorList>
    </citation>
    <scope>NUCLEOTIDE SEQUENCE [LARGE SCALE GENOMIC DNA]</scope>
    <source>
        <strain evidence="3 4">KOR42</strain>
    </source>
</reference>
<feature type="transmembrane region" description="Helical" evidence="2">
    <location>
        <begin position="18"/>
        <end position="38"/>
    </location>
</feature>
<sequence length="339" mass="36988">MTSTSVCRNRETDVVQQLFILGMPVLLLLILGGNLALADSPLDRLSKRSAVKRWEEVKENWIPDKASESGSQEDQAPPALPKPAPAGEYNPPTVADPPLDQADSGSTETPSLFRESNQSNRLAPVEMNSDPQAGADILVPDPYATPPGGSSQVAESLPFPEAVINTTTPESAVMVAQRGDSLPLPDPYAGQKLPSFQRIGEIQPFYDYSPTGVAETKLSDFQPLPSSGDFERNYGTTHYQWMASNLASDPLYFEDVQLERYGHTYPCGLQPFVSAGKFGVQLIGLPYQMALNPVWDEHYALGYYRPGDCAPKLCYRIPWNKKAAATAAGVYTGLIFLFP</sequence>
<keyword evidence="4" id="KW-1185">Reference proteome</keyword>